<organism evidence="2 3">
    <name type="scientific">Sinobacterium norvegicum</name>
    <dbReference type="NCBI Taxonomy" id="1641715"/>
    <lineage>
        <taxon>Bacteria</taxon>
        <taxon>Pseudomonadati</taxon>
        <taxon>Pseudomonadota</taxon>
        <taxon>Gammaproteobacteria</taxon>
        <taxon>Cellvibrionales</taxon>
        <taxon>Spongiibacteraceae</taxon>
        <taxon>Sinobacterium</taxon>
    </lineage>
</organism>
<dbReference type="InterPro" id="IPR050188">
    <property type="entry name" value="RluA_PseudoU_synthase"/>
</dbReference>
<evidence type="ECO:0000313" key="2">
    <source>
        <dbReference type="EMBL" id="CAH0990563.1"/>
    </source>
</evidence>
<evidence type="ECO:0000259" key="1">
    <source>
        <dbReference type="Pfam" id="PF00849"/>
    </source>
</evidence>
<reference evidence="2" key="1">
    <citation type="submission" date="2021-12" db="EMBL/GenBank/DDBJ databases">
        <authorList>
            <person name="Rodrigo-Torres L."/>
            <person name="Arahal R. D."/>
            <person name="Lucena T."/>
        </authorList>
    </citation>
    <scope>NUCLEOTIDE SEQUENCE</scope>
    <source>
        <strain evidence="2">CECT 8267</strain>
    </source>
</reference>
<dbReference type="Gene3D" id="3.30.2350.10">
    <property type="entry name" value="Pseudouridine synthase"/>
    <property type="match status" value="1"/>
</dbReference>
<dbReference type="SUPFAM" id="SSF55120">
    <property type="entry name" value="Pseudouridine synthase"/>
    <property type="match status" value="1"/>
</dbReference>
<sequence length="285" mass="31544">MSSSQPPTNTVIEHHCQLEQGCPDAAALLALETGLSKQQIKQAMQKGAVWSGSGKKPQRLRRNKALAAGQQLHLYFNHNVLAQMPGNAQLIDDRGSYSIWYKPCGMYSQGSKWGDHCTIARFAELALQRPGFIVHRLDRATSGLMLVGHSKTTTRNLSELFQQHAIDKQYMAVCEGLLTEPATVTRDIDERSACSHITPLEQCQRPAQSLVKVAIESGRKHQIRRHLLSLGHPIIGDRLHGNANKNSPDLQLFAYRLAFDCPVTGQPLSYQLEPQFLPALPVLAG</sequence>
<protein>
    <recommendedName>
        <fullName evidence="1">Pseudouridine synthase RsuA/RluA-like domain-containing protein</fullName>
    </recommendedName>
</protein>
<feature type="domain" description="Pseudouridine synthase RsuA/RluA-like" evidence="1">
    <location>
        <begin position="97"/>
        <end position="228"/>
    </location>
</feature>
<dbReference type="CDD" id="cd02869">
    <property type="entry name" value="PseudoU_synth_RluA_like"/>
    <property type="match status" value="1"/>
</dbReference>
<gene>
    <name evidence="2" type="ORF">SIN8267_00656</name>
</gene>
<comment type="caution">
    <text evidence="2">The sequence shown here is derived from an EMBL/GenBank/DDBJ whole genome shotgun (WGS) entry which is preliminary data.</text>
</comment>
<dbReference type="EMBL" id="CAKLPX010000001">
    <property type="protein sequence ID" value="CAH0990563.1"/>
    <property type="molecule type" value="Genomic_DNA"/>
</dbReference>
<dbReference type="InterPro" id="IPR020103">
    <property type="entry name" value="PsdUridine_synth_cat_dom_sf"/>
</dbReference>
<dbReference type="InterPro" id="IPR006145">
    <property type="entry name" value="PsdUridine_synth_RsuA/RluA"/>
</dbReference>
<name>A0ABM9ABI6_9GAMM</name>
<proteinExistence type="predicted"/>
<accession>A0ABM9ABI6</accession>
<evidence type="ECO:0000313" key="3">
    <source>
        <dbReference type="Proteomes" id="UP000838100"/>
    </source>
</evidence>
<dbReference type="PROSITE" id="PS01129">
    <property type="entry name" value="PSI_RLU"/>
    <property type="match status" value="1"/>
</dbReference>
<keyword evidence="3" id="KW-1185">Reference proteome</keyword>
<dbReference type="Proteomes" id="UP000838100">
    <property type="component" value="Unassembled WGS sequence"/>
</dbReference>
<dbReference type="InterPro" id="IPR006224">
    <property type="entry name" value="PsdUridine_synth_RluA-like_CS"/>
</dbReference>
<dbReference type="PANTHER" id="PTHR21600">
    <property type="entry name" value="MITOCHONDRIAL RNA PSEUDOURIDINE SYNTHASE"/>
    <property type="match status" value="1"/>
</dbReference>
<dbReference type="RefSeq" id="WP_237443245.1">
    <property type="nucleotide sequence ID" value="NZ_CAKLPX010000001.1"/>
</dbReference>
<dbReference type="Pfam" id="PF00849">
    <property type="entry name" value="PseudoU_synth_2"/>
    <property type="match status" value="1"/>
</dbReference>